<comment type="caution">
    <text evidence="14">The sequence shown here is derived from an EMBL/GenBank/DDBJ whole genome shotgun (WGS) entry which is preliminary data.</text>
</comment>
<evidence type="ECO:0000256" key="9">
    <source>
        <dbReference type="ARBA" id="ARBA00057626"/>
    </source>
</evidence>
<dbReference type="GO" id="GO:0005886">
    <property type="term" value="C:plasma membrane"/>
    <property type="evidence" value="ECO:0007669"/>
    <property type="project" value="UniProtKB-SubCell"/>
</dbReference>
<feature type="domain" description="Tr-type G" evidence="13">
    <location>
        <begin position="17"/>
        <end position="198"/>
    </location>
</feature>
<comment type="catalytic activity">
    <reaction evidence="8 12">
        <text>GTP + H2O = GDP + phosphate + H(+)</text>
        <dbReference type="Rhea" id="RHEA:19669"/>
        <dbReference type="ChEBI" id="CHEBI:15377"/>
        <dbReference type="ChEBI" id="CHEBI:15378"/>
        <dbReference type="ChEBI" id="CHEBI:37565"/>
        <dbReference type="ChEBI" id="CHEBI:43474"/>
        <dbReference type="ChEBI" id="CHEBI:58189"/>
        <dbReference type="EC" id="3.6.5.n1"/>
    </reaction>
</comment>
<dbReference type="CDD" id="cd16260">
    <property type="entry name" value="EF4_III"/>
    <property type="match status" value="1"/>
</dbReference>
<dbReference type="EC" id="3.6.5.n1" evidence="11 12"/>
<dbReference type="InterPro" id="IPR006297">
    <property type="entry name" value="EF-4"/>
</dbReference>
<dbReference type="Gene3D" id="3.30.70.240">
    <property type="match status" value="1"/>
</dbReference>
<dbReference type="InterPro" id="IPR000795">
    <property type="entry name" value="T_Tr_GTP-bd_dom"/>
</dbReference>
<dbReference type="InterPro" id="IPR038363">
    <property type="entry name" value="LepA_C_sf"/>
</dbReference>
<evidence type="ECO:0000256" key="2">
    <source>
        <dbReference type="ARBA" id="ARBA00022475"/>
    </source>
</evidence>
<keyword evidence="2 12" id="KW-1003">Cell membrane</keyword>
<dbReference type="PRINTS" id="PR00315">
    <property type="entry name" value="ELONGATNFCT"/>
</dbReference>
<dbReference type="FunFam" id="3.30.70.2570:FF:000001">
    <property type="entry name" value="Translation factor GUF1, mitochondrial"/>
    <property type="match status" value="1"/>
</dbReference>
<evidence type="ECO:0000256" key="10">
    <source>
        <dbReference type="ARBA" id="ARBA00061052"/>
    </source>
</evidence>
<dbReference type="Proteomes" id="UP000316095">
    <property type="component" value="Unassembled WGS sequence"/>
</dbReference>
<evidence type="ECO:0000256" key="4">
    <source>
        <dbReference type="ARBA" id="ARBA00022801"/>
    </source>
</evidence>
<dbReference type="InterPro" id="IPR004161">
    <property type="entry name" value="EFTu-like_2"/>
</dbReference>
<evidence type="ECO:0000256" key="12">
    <source>
        <dbReference type="HAMAP-Rule" id="MF_00071"/>
    </source>
</evidence>
<keyword evidence="6 12" id="KW-0342">GTP-binding</keyword>
<dbReference type="InterPro" id="IPR035647">
    <property type="entry name" value="EFG_III/V"/>
</dbReference>
<dbReference type="Gene3D" id="3.40.50.300">
    <property type="entry name" value="P-loop containing nucleotide triphosphate hydrolases"/>
    <property type="match status" value="1"/>
</dbReference>
<dbReference type="Pfam" id="PF03144">
    <property type="entry name" value="GTP_EFTU_D2"/>
    <property type="match status" value="1"/>
</dbReference>
<dbReference type="Pfam" id="PF00679">
    <property type="entry name" value="EFG_C"/>
    <property type="match status" value="1"/>
</dbReference>
<feature type="binding site" evidence="12">
    <location>
        <begin position="29"/>
        <end position="34"/>
    </location>
    <ligand>
        <name>GTP</name>
        <dbReference type="ChEBI" id="CHEBI:37565"/>
    </ligand>
</feature>
<dbReference type="InterPro" id="IPR027417">
    <property type="entry name" value="P-loop_NTPase"/>
</dbReference>
<dbReference type="Gene3D" id="2.40.30.10">
    <property type="entry name" value="Translation factors"/>
    <property type="match status" value="1"/>
</dbReference>
<dbReference type="HAMAP" id="MF_00071">
    <property type="entry name" value="LepA"/>
    <property type="match status" value="1"/>
</dbReference>
<reference evidence="14 15" key="1">
    <citation type="submission" date="2019-02" db="EMBL/GenBank/DDBJ databases">
        <title>Deep-cultivation of Planctomycetes and their phenomic and genomic characterization uncovers novel biology.</title>
        <authorList>
            <person name="Wiegand S."/>
            <person name="Jogler M."/>
            <person name="Boedeker C."/>
            <person name="Pinto D."/>
            <person name="Vollmers J."/>
            <person name="Rivas-Marin E."/>
            <person name="Kohn T."/>
            <person name="Peeters S.H."/>
            <person name="Heuer A."/>
            <person name="Rast P."/>
            <person name="Oberbeckmann S."/>
            <person name="Bunk B."/>
            <person name="Jeske O."/>
            <person name="Meyerdierks A."/>
            <person name="Storesund J.E."/>
            <person name="Kallscheuer N."/>
            <person name="Luecker S."/>
            <person name="Lage O.M."/>
            <person name="Pohl T."/>
            <person name="Merkel B.J."/>
            <person name="Hornburger P."/>
            <person name="Mueller R.-W."/>
            <person name="Bruemmer F."/>
            <person name="Labrenz M."/>
            <person name="Spormann A.M."/>
            <person name="Op Den Camp H."/>
            <person name="Overmann J."/>
            <person name="Amann R."/>
            <person name="Jetten M.S.M."/>
            <person name="Mascher T."/>
            <person name="Medema M.H."/>
            <person name="Devos D.P."/>
            <person name="Kaster A.-K."/>
            <person name="Ovreas L."/>
            <person name="Rohde M."/>
            <person name="Galperin M.Y."/>
            <person name="Jogler C."/>
        </authorList>
    </citation>
    <scope>NUCLEOTIDE SEQUENCE [LARGE SCALE GENOMIC DNA]</scope>
    <source>
        <strain evidence="14 15">Pan54</strain>
    </source>
</reference>
<accession>A0A5C5X9B2</accession>
<evidence type="ECO:0000256" key="5">
    <source>
        <dbReference type="ARBA" id="ARBA00022917"/>
    </source>
</evidence>
<dbReference type="OrthoDB" id="9804431at2"/>
<evidence type="ECO:0000256" key="7">
    <source>
        <dbReference type="ARBA" id="ARBA00023136"/>
    </source>
</evidence>
<dbReference type="InterPro" id="IPR035654">
    <property type="entry name" value="LepA_IV"/>
</dbReference>
<dbReference type="PANTHER" id="PTHR43512">
    <property type="entry name" value="TRANSLATION FACTOR GUF1-RELATED"/>
    <property type="match status" value="1"/>
</dbReference>
<dbReference type="Pfam" id="PF06421">
    <property type="entry name" value="LepA_C"/>
    <property type="match status" value="1"/>
</dbReference>
<keyword evidence="5 12" id="KW-0648">Protein biosynthesis</keyword>
<dbReference type="SUPFAM" id="SSF54980">
    <property type="entry name" value="EF-G C-terminal domain-like"/>
    <property type="match status" value="2"/>
</dbReference>
<dbReference type="RefSeq" id="WP_146501750.1">
    <property type="nucleotide sequence ID" value="NZ_SJPG01000001.1"/>
</dbReference>
<dbReference type="GO" id="GO:0043022">
    <property type="term" value="F:ribosome binding"/>
    <property type="evidence" value="ECO:0007669"/>
    <property type="project" value="UniProtKB-UniRule"/>
</dbReference>
<dbReference type="SUPFAM" id="SSF52540">
    <property type="entry name" value="P-loop containing nucleoside triphosphate hydrolases"/>
    <property type="match status" value="1"/>
</dbReference>
<dbReference type="GO" id="GO:0045727">
    <property type="term" value="P:positive regulation of translation"/>
    <property type="evidence" value="ECO:0007669"/>
    <property type="project" value="UniProtKB-UniRule"/>
</dbReference>
<dbReference type="FunFam" id="3.30.70.870:FF:000004">
    <property type="entry name" value="Translation factor GUF1, mitochondrial"/>
    <property type="match status" value="1"/>
</dbReference>
<comment type="similarity">
    <text evidence="1 12">Belongs to the TRAFAC class translation factor GTPase superfamily. Classic translation factor GTPase family. LepA subfamily.</text>
</comment>
<evidence type="ECO:0000256" key="8">
    <source>
        <dbReference type="ARBA" id="ARBA00050293"/>
    </source>
</evidence>
<dbReference type="NCBIfam" id="TIGR01393">
    <property type="entry name" value="lepA"/>
    <property type="match status" value="1"/>
</dbReference>
<evidence type="ECO:0000313" key="15">
    <source>
        <dbReference type="Proteomes" id="UP000316095"/>
    </source>
</evidence>
<keyword evidence="3 12" id="KW-0547">Nucleotide-binding</keyword>
<keyword evidence="4 12" id="KW-0378">Hydrolase</keyword>
<dbReference type="CDD" id="cd01890">
    <property type="entry name" value="LepA"/>
    <property type="match status" value="1"/>
</dbReference>
<dbReference type="Gene3D" id="3.30.70.2570">
    <property type="entry name" value="Elongation factor 4, C-terminal domain"/>
    <property type="match status" value="1"/>
</dbReference>
<evidence type="ECO:0000256" key="1">
    <source>
        <dbReference type="ARBA" id="ARBA00005454"/>
    </source>
</evidence>
<evidence type="ECO:0000256" key="11">
    <source>
        <dbReference type="ARBA" id="ARBA00066744"/>
    </source>
</evidence>
<dbReference type="CDD" id="cd03699">
    <property type="entry name" value="EF4_II"/>
    <property type="match status" value="1"/>
</dbReference>
<comment type="similarity">
    <text evidence="10">Belongs to the GTP-binding elongation factor family. LepA subfamily.</text>
</comment>
<dbReference type="EMBL" id="SJPG01000001">
    <property type="protein sequence ID" value="TWT59576.1"/>
    <property type="molecule type" value="Genomic_DNA"/>
</dbReference>
<protein>
    <recommendedName>
        <fullName evidence="11 12">Elongation factor 4</fullName>
        <shortName evidence="12">EF-4</shortName>
        <ecNumber evidence="11 12">3.6.5.n1</ecNumber>
    </recommendedName>
    <alternativeName>
        <fullName evidence="12">Ribosomal back-translocase LepA</fullName>
    </alternativeName>
</protein>
<dbReference type="FunFam" id="2.40.30.10:FF:000015">
    <property type="entry name" value="Translation factor GUF1, mitochondrial"/>
    <property type="match status" value="1"/>
</dbReference>
<keyword evidence="15" id="KW-1185">Reference proteome</keyword>
<feature type="binding site" evidence="12">
    <location>
        <begin position="145"/>
        <end position="148"/>
    </location>
    <ligand>
        <name>GTP</name>
        <dbReference type="ChEBI" id="CHEBI:37565"/>
    </ligand>
</feature>
<keyword evidence="7 12" id="KW-0472">Membrane</keyword>
<evidence type="ECO:0000256" key="6">
    <source>
        <dbReference type="ARBA" id="ARBA00023134"/>
    </source>
</evidence>
<dbReference type="PANTHER" id="PTHR43512:SF4">
    <property type="entry name" value="TRANSLATION FACTOR GUF1 HOMOLOG, CHLOROPLASTIC"/>
    <property type="match status" value="1"/>
</dbReference>
<dbReference type="GO" id="GO:0005525">
    <property type="term" value="F:GTP binding"/>
    <property type="evidence" value="ECO:0007669"/>
    <property type="project" value="UniProtKB-UniRule"/>
</dbReference>
<dbReference type="InterPro" id="IPR000640">
    <property type="entry name" value="EFG_V-like"/>
</dbReference>
<sequence length="613" mass="68323">MAASGRSTSKAGRMEREFIRNFSIIAHIDHGKSTLADQLLLQSGAITQRDFKDQMLDDLDIERDRGITVKAHAVALRYEYEGQTYELNLIDTPGHVDFHYEVSRSLAACEGALLLVDAFQGVQAQTVANAYAAIEVDLEIIPVVNKIDLPVTRVEEVLDEVETVLGLDATQALRVSAKTGVGVETVFKAIIERIPHPSGHSTSPLQALIFDSKYDSFRGVIIYIRLVEGQIAKGDKIRFMRTGGVQEVIEVGQFIPKLTSCESLGAGQVGYIITGVKKLEDVKVGDTVTHEHRKAEKALPGYREPKQMVFCGMYPIEATDFEKLRDELGKMSLNDASFSFQPETSDALGFGFRCGFLGMLHMEIIQQRLEHESNIDLIQTAPNVTYELLLRGGQVMMLDNPQDVPDAGSIEEFREPIAKVNFIVPTSNIGVLMQMCEERRGNYINTEYLGPDRAQVIYELPLAEIIYDMHDRLKSATRGYGTMDYEVTGYKTANLVKMDVLVKSVQVDALATIVHRDVAEKRGRGLVKRLKDEISKHQFEIPLQAAIGGKIIARETISALRKNVTAKCYGGDITRKRKLWAKQKEGKKRLKQFGQVEIPQKAFLSVLEAGKDD</sequence>
<evidence type="ECO:0000259" key="13">
    <source>
        <dbReference type="PROSITE" id="PS51722"/>
    </source>
</evidence>
<organism evidence="14 15">
    <name type="scientific">Rubinisphaera italica</name>
    <dbReference type="NCBI Taxonomy" id="2527969"/>
    <lineage>
        <taxon>Bacteria</taxon>
        <taxon>Pseudomonadati</taxon>
        <taxon>Planctomycetota</taxon>
        <taxon>Planctomycetia</taxon>
        <taxon>Planctomycetales</taxon>
        <taxon>Planctomycetaceae</taxon>
        <taxon>Rubinisphaera</taxon>
    </lineage>
</organism>
<dbReference type="SUPFAM" id="SSF50447">
    <property type="entry name" value="Translation proteins"/>
    <property type="match status" value="1"/>
</dbReference>
<dbReference type="GO" id="GO:0003746">
    <property type="term" value="F:translation elongation factor activity"/>
    <property type="evidence" value="ECO:0007669"/>
    <property type="project" value="UniProtKB-UniRule"/>
</dbReference>
<evidence type="ECO:0000256" key="3">
    <source>
        <dbReference type="ARBA" id="ARBA00022741"/>
    </source>
</evidence>
<dbReference type="AlphaFoldDB" id="A0A5C5X9B2"/>
<dbReference type="InterPro" id="IPR013842">
    <property type="entry name" value="LepA_CTD"/>
</dbReference>
<comment type="subcellular location">
    <subcellularLocation>
        <location evidence="12">Cell membrane</location>
        <topology evidence="12">Peripheral membrane protein</topology>
        <orientation evidence="12">Cytoplasmic side</orientation>
    </subcellularLocation>
</comment>
<evidence type="ECO:0000313" key="14">
    <source>
        <dbReference type="EMBL" id="TWT59576.1"/>
    </source>
</evidence>
<dbReference type="InterPro" id="IPR005225">
    <property type="entry name" value="Small_GTP-bd"/>
</dbReference>
<proteinExistence type="inferred from homology"/>
<dbReference type="NCBIfam" id="TIGR00231">
    <property type="entry name" value="small_GTP"/>
    <property type="match status" value="1"/>
</dbReference>
<comment type="function">
    <text evidence="9 12">Required for accurate and efficient protein synthesis under certain stress conditions. May act as a fidelity factor of the translation reaction, by catalyzing a one-codon backward translocation of tRNAs on improperly translocated ribosomes. Back-translocation proceeds from a post-translocation (POST) complex to a pre-translocation (PRE) complex, thus giving elongation factor G a second chance to translocate the tRNAs correctly. Binds to ribosomes in a GTP-dependent manner.</text>
</comment>
<dbReference type="Gene3D" id="3.30.70.870">
    <property type="entry name" value="Elongation Factor G (Translational Gtpase), domain 3"/>
    <property type="match status" value="1"/>
</dbReference>
<dbReference type="GO" id="GO:0003924">
    <property type="term" value="F:GTPase activity"/>
    <property type="evidence" value="ECO:0007669"/>
    <property type="project" value="UniProtKB-UniRule"/>
</dbReference>
<name>A0A5C5X9B2_9PLAN</name>
<dbReference type="PROSITE" id="PS51722">
    <property type="entry name" value="G_TR_2"/>
    <property type="match status" value="1"/>
</dbReference>
<gene>
    <name evidence="12 14" type="primary">lepA</name>
    <name evidence="14" type="ORF">Pan54_02830</name>
</gene>
<dbReference type="Pfam" id="PF00009">
    <property type="entry name" value="GTP_EFTU"/>
    <property type="match status" value="1"/>
</dbReference>
<dbReference type="InterPro" id="IPR009000">
    <property type="entry name" value="Transl_B-barrel_sf"/>
</dbReference>
<keyword evidence="14" id="KW-0251">Elongation factor</keyword>
<dbReference type="FunFam" id="3.40.50.300:FF:000078">
    <property type="entry name" value="Elongation factor 4"/>
    <property type="match status" value="1"/>
</dbReference>
<dbReference type="CDD" id="cd03709">
    <property type="entry name" value="lepA_C"/>
    <property type="match status" value="1"/>
</dbReference>